<keyword evidence="7 10" id="KW-1133">Transmembrane helix</keyword>
<keyword evidence="5 10" id="KW-0812">Transmembrane</keyword>
<dbReference type="PROSITE" id="PS50883">
    <property type="entry name" value="EAL"/>
    <property type="match status" value="1"/>
</dbReference>
<keyword evidence="6" id="KW-0378">Hydrolase</keyword>
<dbReference type="AlphaFoldDB" id="A0A1J6HF64"/>
<evidence type="ECO:0000256" key="10">
    <source>
        <dbReference type="SAM" id="Phobius"/>
    </source>
</evidence>
<sequence length="538" mass="60280">MRFDRSKLLQPVPLILLFMLFLGAAFGQWVGNRFRIVDEERHMNIYMAALVAHANRLAISAHETIDAANRSPYKMCSAEEMTYLRKLVFSGYHIKDIGRFRGDRLICSTLLSDIPEQPSRSPADIHLSDGTYVYGERSLITPGSLGSVIGNGAANVVLSSVAFDLLHTPQYGFAVYMRDADMKHFARLYGYPSGNLPAPNFTDLGRKYDVLSKIIREYRCDDNTGICIALEVRLDNSSASARWKSFIAISFGLIISASLGLSWFAYRNRERPLASMLNKALNARQLEMVYQPVVNVADAKVTGFEALVRWQLQTGDLIPPDVFIAEAEERGMAGRVTAYVVERVIEEMGDLLRRNRNIQININITASDVQASFFQNSIQPKLRDAGIDPSQIGLELTERTAVDFSKASEGIRRLREQGHRVYIDDFGTGYSSLAYLGELQIDAIKIDKAFTRTVCTDSRTVSIVPQIISMARQHNLDLVIEGIETEAQADYFRKMKTPMTAQGWFYGKPMRADDAVTLVTSGSPKARQKRRKAVSRSV</sequence>
<accession>A0A1J6HF64</accession>
<feature type="domain" description="EAL" evidence="11">
    <location>
        <begin position="270"/>
        <end position="523"/>
    </location>
</feature>
<dbReference type="GO" id="GO:0071111">
    <property type="term" value="F:cyclic-guanylate-specific phosphodiesterase activity"/>
    <property type="evidence" value="ECO:0007669"/>
    <property type="project" value="UniProtKB-EC"/>
</dbReference>
<protein>
    <recommendedName>
        <fullName evidence="2">cyclic-guanylate-specific phosphodiesterase</fullName>
        <ecNumber evidence="2">3.1.4.52</ecNumber>
    </recommendedName>
</protein>
<keyword evidence="8 10" id="KW-0472">Membrane</keyword>
<dbReference type="InterPro" id="IPR035919">
    <property type="entry name" value="EAL_sf"/>
</dbReference>
<dbReference type="Gene3D" id="3.20.20.450">
    <property type="entry name" value="EAL domain"/>
    <property type="match status" value="1"/>
</dbReference>
<keyword evidence="3" id="KW-1003">Cell membrane</keyword>
<evidence type="ECO:0000256" key="4">
    <source>
        <dbReference type="ARBA" id="ARBA00022636"/>
    </source>
</evidence>
<dbReference type="RefSeq" id="WP_071633771.1">
    <property type="nucleotide sequence ID" value="NZ_MOEC01000034.1"/>
</dbReference>
<dbReference type="OrthoDB" id="9814202at2"/>
<evidence type="ECO:0000313" key="13">
    <source>
        <dbReference type="Proteomes" id="UP000182985"/>
    </source>
</evidence>
<evidence type="ECO:0000256" key="7">
    <source>
        <dbReference type="ARBA" id="ARBA00022989"/>
    </source>
</evidence>
<dbReference type="EMBL" id="MOEC01000034">
    <property type="protein sequence ID" value="OIS91129.1"/>
    <property type="molecule type" value="Genomic_DNA"/>
</dbReference>
<dbReference type="PANTHER" id="PTHR33121">
    <property type="entry name" value="CYCLIC DI-GMP PHOSPHODIESTERASE PDEF"/>
    <property type="match status" value="1"/>
</dbReference>
<keyword evidence="13" id="KW-1185">Reference proteome</keyword>
<dbReference type="PANTHER" id="PTHR33121:SF79">
    <property type="entry name" value="CYCLIC DI-GMP PHOSPHODIESTERASE PDED-RELATED"/>
    <property type="match status" value="1"/>
</dbReference>
<evidence type="ECO:0000256" key="1">
    <source>
        <dbReference type="ARBA" id="ARBA00004651"/>
    </source>
</evidence>
<comment type="caution">
    <text evidence="12">The sequence shown here is derived from an EMBL/GenBank/DDBJ whole genome shotgun (WGS) entry which is preliminary data.</text>
</comment>
<evidence type="ECO:0000256" key="2">
    <source>
        <dbReference type="ARBA" id="ARBA00012282"/>
    </source>
</evidence>
<evidence type="ECO:0000256" key="6">
    <source>
        <dbReference type="ARBA" id="ARBA00022801"/>
    </source>
</evidence>
<reference evidence="12 13" key="1">
    <citation type="submission" date="2016-10" db="EMBL/GenBank/DDBJ databases">
        <title>The Draft Genome Sequence of the Potato Rhizosphere Bacteria Ochrobactrum sp. IPA7.2.</title>
        <authorList>
            <person name="Gogoleva N.E."/>
            <person name="Khlopko Y.A."/>
            <person name="Burygin G.L."/>
            <person name="Plotnikov A.O."/>
        </authorList>
    </citation>
    <scope>NUCLEOTIDE SEQUENCE [LARGE SCALE GENOMIC DNA]</scope>
    <source>
        <strain evidence="12 13">IPA7.2</strain>
    </source>
</reference>
<keyword evidence="4" id="KW-0973">c-di-GMP</keyword>
<dbReference type="InterPro" id="IPR050706">
    <property type="entry name" value="Cyclic-di-GMP_PDE-like"/>
</dbReference>
<evidence type="ECO:0000259" key="11">
    <source>
        <dbReference type="PROSITE" id="PS50883"/>
    </source>
</evidence>
<organism evidence="12 13">
    <name type="scientific">Brucella cytisi</name>
    <dbReference type="NCBI Taxonomy" id="407152"/>
    <lineage>
        <taxon>Bacteria</taxon>
        <taxon>Pseudomonadati</taxon>
        <taxon>Pseudomonadota</taxon>
        <taxon>Alphaproteobacteria</taxon>
        <taxon>Hyphomicrobiales</taxon>
        <taxon>Brucellaceae</taxon>
        <taxon>Brucella/Ochrobactrum group</taxon>
        <taxon>Brucella</taxon>
    </lineage>
</organism>
<dbReference type="Pfam" id="PF00563">
    <property type="entry name" value="EAL"/>
    <property type="match status" value="1"/>
</dbReference>
<dbReference type="SUPFAM" id="SSF141868">
    <property type="entry name" value="EAL domain-like"/>
    <property type="match status" value="1"/>
</dbReference>
<comment type="subcellular location">
    <subcellularLocation>
        <location evidence="1">Cell membrane</location>
        <topology evidence="1">Multi-pass membrane protein</topology>
    </subcellularLocation>
</comment>
<evidence type="ECO:0000256" key="9">
    <source>
        <dbReference type="ARBA" id="ARBA00034290"/>
    </source>
</evidence>
<evidence type="ECO:0000256" key="5">
    <source>
        <dbReference type="ARBA" id="ARBA00022692"/>
    </source>
</evidence>
<evidence type="ECO:0000256" key="8">
    <source>
        <dbReference type="ARBA" id="ARBA00023136"/>
    </source>
</evidence>
<dbReference type="GO" id="GO:0005886">
    <property type="term" value="C:plasma membrane"/>
    <property type="evidence" value="ECO:0007669"/>
    <property type="project" value="UniProtKB-SubCell"/>
</dbReference>
<dbReference type="InterPro" id="IPR001633">
    <property type="entry name" value="EAL_dom"/>
</dbReference>
<name>A0A1J6HF64_9HYPH</name>
<dbReference type="SMART" id="SM00052">
    <property type="entry name" value="EAL"/>
    <property type="match status" value="1"/>
</dbReference>
<feature type="transmembrane region" description="Helical" evidence="10">
    <location>
        <begin position="246"/>
        <end position="266"/>
    </location>
</feature>
<gene>
    <name evidence="12" type="ORF">BLA27_23125</name>
</gene>
<dbReference type="Proteomes" id="UP000182985">
    <property type="component" value="Unassembled WGS sequence"/>
</dbReference>
<evidence type="ECO:0000256" key="3">
    <source>
        <dbReference type="ARBA" id="ARBA00022475"/>
    </source>
</evidence>
<proteinExistence type="predicted"/>
<dbReference type="CDD" id="cd01948">
    <property type="entry name" value="EAL"/>
    <property type="match status" value="1"/>
</dbReference>
<dbReference type="EC" id="3.1.4.52" evidence="2"/>
<evidence type="ECO:0000313" key="12">
    <source>
        <dbReference type="EMBL" id="OIS91129.1"/>
    </source>
</evidence>
<comment type="catalytic activity">
    <reaction evidence="9">
        <text>3',3'-c-di-GMP + H2O = 5'-phosphoguanylyl(3'-&gt;5')guanosine + H(+)</text>
        <dbReference type="Rhea" id="RHEA:24902"/>
        <dbReference type="ChEBI" id="CHEBI:15377"/>
        <dbReference type="ChEBI" id="CHEBI:15378"/>
        <dbReference type="ChEBI" id="CHEBI:58754"/>
        <dbReference type="ChEBI" id="CHEBI:58805"/>
        <dbReference type="EC" id="3.1.4.52"/>
    </reaction>
</comment>
<dbReference type="Pfam" id="PF12792">
    <property type="entry name" value="CSS-motif"/>
    <property type="match status" value="1"/>
</dbReference>
<dbReference type="InterPro" id="IPR024744">
    <property type="entry name" value="CSS-motif_dom"/>
</dbReference>